<dbReference type="OrthoDB" id="9779128at2"/>
<keyword evidence="3 4" id="KW-0961">Cell wall biogenesis/degradation</keyword>
<feature type="region of interest" description="Disordered" evidence="6">
    <location>
        <begin position="19"/>
        <end position="43"/>
    </location>
</feature>
<dbReference type="AlphaFoldDB" id="A0A1H6MUR4"/>
<comment type="function">
    <text evidence="4">Lytic transglycosylase with a strong preference for naked glycan strands that lack stem peptides.</text>
</comment>
<evidence type="ECO:0000256" key="4">
    <source>
        <dbReference type="HAMAP-Rule" id="MF_02071"/>
    </source>
</evidence>
<dbReference type="FunFam" id="2.40.40.10:FF:000003">
    <property type="entry name" value="Endolytic peptidoglycan transglycosylase RlpA"/>
    <property type="match status" value="1"/>
</dbReference>
<dbReference type="GO" id="GO:0042834">
    <property type="term" value="F:peptidoglycan binding"/>
    <property type="evidence" value="ECO:0007669"/>
    <property type="project" value="InterPro"/>
</dbReference>
<protein>
    <recommendedName>
        <fullName evidence="4">Endolytic peptidoglycan transglycosylase RlpA</fullName>
        <ecNumber evidence="4">4.2.2.-</ecNumber>
    </recommendedName>
</protein>
<evidence type="ECO:0000256" key="1">
    <source>
        <dbReference type="ARBA" id="ARBA00022729"/>
    </source>
</evidence>
<evidence type="ECO:0000256" key="2">
    <source>
        <dbReference type="ARBA" id="ARBA00023239"/>
    </source>
</evidence>
<evidence type="ECO:0000313" key="9">
    <source>
        <dbReference type="EMBL" id="SEI01405.1"/>
    </source>
</evidence>
<dbReference type="Pfam" id="PF03330">
    <property type="entry name" value="DPBB_1"/>
    <property type="match status" value="1"/>
</dbReference>
<dbReference type="InterPro" id="IPR009009">
    <property type="entry name" value="RlpA-like_DPBB"/>
</dbReference>
<dbReference type="InterPro" id="IPR034718">
    <property type="entry name" value="RlpA"/>
</dbReference>
<feature type="compositionally biased region" description="Low complexity" evidence="6">
    <location>
        <begin position="19"/>
        <end position="32"/>
    </location>
</feature>
<gene>
    <name evidence="4" type="primary">rlpA</name>
    <name evidence="9" type="ORF">SAMN05660691_02803</name>
</gene>
<dbReference type="GO" id="GO:0071555">
    <property type="term" value="P:cell wall organization"/>
    <property type="evidence" value="ECO:0007669"/>
    <property type="project" value="UniProtKB-KW"/>
</dbReference>
<dbReference type="Gene3D" id="2.40.40.10">
    <property type="entry name" value="RlpA-like domain"/>
    <property type="match status" value="1"/>
</dbReference>
<name>A0A1H6MUR4_9GAMM</name>
<evidence type="ECO:0000256" key="3">
    <source>
        <dbReference type="ARBA" id="ARBA00023316"/>
    </source>
</evidence>
<dbReference type="InterPro" id="IPR036680">
    <property type="entry name" value="SPOR-like_sf"/>
</dbReference>
<keyword evidence="4" id="KW-0564">Palmitate</keyword>
<feature type="chain" id="PRO_5011800357" description="Endolytic peptidoglycan transglycosylase RlpA" evidence="7">
    <location>
        <begin position="24"/>
        <end position="278"/>
    </location>
</feature>
<dbReference type="EC" id="4.2.2.-" evidence="4"/>
<dbReference type="RefSeq" id="WP_092794543.1">
    <property type="nucleotide sequence ID" value="NZ_FNXF01000011.1"/>
</dbReference>
<sequence length="278" mass="30646">MKYVALTLSVLVLLSACSSKRSSTPTTTEPEPNAGRYQQKKDSIPTRLPTLLEMTDPVPQAEPLSRGGNRPYSLFGQHYTPLVQSTDHREVGIASWYGNKFHGHLTSNGETYNMFAMTAAHKTLPLPSYVKVTNLDNNQSAIVRVNDRGPFHSDRVIDLSYSAAHKIGMLQRGTARVQLELLQSPAMYAQATVSGTAVAQTSSCFIQVLASSDSNRLSQLQQKLQREQALPSEIQPGSGIFRLLVGPTASKQQAQQWLQQLKSGLFPDAYFFDSRQCS</sequence>
<dbReference type="InterPro" id="IPR036908">
    <property type="entry name" value="RlpA-like_sf"/>
</dbReference>
<dbReference type="SUPFAM" id="SSF110997">
    <property type="entry name" value="Sporulation related repeat"/>
    <property type="match status" value="1"/>
</dbReference>
<keyword evidence="4" id="KW-0472">Membrane</keyword>
<dbReference type="NCBIfam" id="TIGR00413">
    <property type="entry name" value="rlpA"/>
    <property type="match status" value="1"/>
</dbReference>
<dbReference type="PROSITE" id="PS51724">
    <property type="entry name" value="SPOR"/>
    <property type="match status" value="1"/>
</dbReference>
<keyword evidence="4 9" id="KW-0449">Lipoprotein</keyword>
<dbReference type="GO" id="GO:0005886">
    <property type="term" value="C:plasma membrane"/>
    <property type="evidence" value="ECO:0007669"/>
    <property type="project" value="UniProtKB-SubCell"/>
</dbReference>
<feature type="domain" description="SPOR" evidence="8">
    <location>
        <begin position="198"/>
        <end position="274"/>
    </location>
</feature>
<dbReference type="InterPro" id="IPR007730">
    <property type="entry name" value="SPOR-like_dom"/>
</dbReference>
<dbReference type="PANTHER" id="PTHR34183">
    <property type="entry name" value="ENDOLYTIC PEPTIDOGLYCAN TRANSGLYCOSYLASE RLPA"/>
    <property type="match status" value="1"/>
</dbReference>
<comment type="subcellular location">
    <subcellularLocation>
        <location evidence="4">Cell membrane</location>
        <topology evidence="4">Lipid-anchor</topology>
    </subcellularLocation>
</comment>
<feature type="signal peptide" evidence="7">
    <location>
        <begin position="1"/>
        <end position="23"/>
    </location>
</feature>
<evidence type="ECO:0000256" key="5">
    <source>
        <dbReference type="RuleBase" id="RU003495"/>
    </source>
</evidence>
<dbReference type="InterPro" id="IPR012997">
    <property type="entry name" value="RplA"/>
</dbReference>
<dbReference type="GO" id="GO:0000270">
    <property type="term" value="P:peptidoglycan metabolic process"/>
    <property type="evidence" value="ECO:0007669"/>
    <property type="project" value="UniProtKB-UniRule"/>
</dbReference>
<keyword evidence="10" id="KW-1185">Reference proteome</keyword>
<dbReference type="GO" id="GO:0008932">
    <property type="term" value="F:lytic endotransglycosylase activity"/>
    <property type="evidence" value="ECO:0007669"/>
    <property type="project" value="UniProtKB-UniRule"/>
</dbReference>
<dbReference type="PANTHER" id="PTHR34183:SF1">
    <property type="entry name" value="ENDOLYTIC PEPTIDOGLYCAN TRANSGLYCOSYLASE RLPA"/>
    <property type="match status" value="1"/>
</dbReference>
<organism evidence="9 10">
    <name type="scientific">Rheinheimera pacifica</name>
    <dbReference type="NCBI Taxonomy" id="173990"/>
    <lineage>
        <taxon>Bacteria</taxon>
        <taxon>Pseudomonadati</taxon>
        <taxon>Pseudomonadota</taxon>
        <taxon>Gammaproteobacteria</taxon>
        <taxon>Chromatiales</taxon>
        <taxon>Chromatiaceae</taxon>
        <taxon>Rheinheimera</taxon>
    </lineage>
</organism>
<dbReference type="EMBL" id="FNXF01000011">
    <property type="protein sequence ID" value="SEI01405.1"/>
    <property type="molecule type" value="Genomic_DNA"/>
</dbReference>
<evidence type="ECO:0000256" key="7">
    <source>
        <dbReference type="SAM" id="SignalP"/>
    </source>
</evidence>
<dbReference type="SUPFAM" id="SSF50685">
    <property type="entry name" value="Barwin-like endoglucanases"/>
    <property type="match status" value="1"/>
</dbReference>
<keyword evidence="2 4" id="KW-0456">Lyase</keyword>
<evidence type="ECO:0000259" key="8">
    <source>
        <dbReference type="PROSITE" id="PS51724"/>
    </source>
</evidence>
<proteinExistence type="inferred from homology"/>
<keyword evidence="1 7" id="KW-0732">Signal</keyword>
<dbReference type="Gene3D" id="3.30.70.1070">
    <property type="entry name" value="Sporulation related repeat"/>
    <property type="match status" value="1"/>
</dbReference>
<dbReference type="HAMAP" id="MF_02071">
    <property type="entry name" value="RlpA"/>
    <property type="match status" value="1"/>
</dbReference>
<dbReference type="CDD" id="cd22268">
    <property type="entry name" value="DPBB_RlpA-like"/>
    <property type="match status" value="1"/>
</dbReference>
<evidence type="ECO:0000256" key="6">
    <source>
        <dbReference type="SAM" id="MobiDB-lite"/>
    </source>
</evidence>
<dbReference type="Proteomes" id="UP000199371">
    <property type="component" value="Unassembled WGS sequence"/>
</dbReference>
<dbReference type="GO" id="GO:0009279">
    <property type="term" value="C:cell outer membrane"/>
    <property type="evidence" value="ECO:0007669"/>
    <property type="project" value="TreeGrafter"/>
</dbReference>
<comment type="similarity">
    <text evidence="4 5">Belongs to the RlpA family.</text>
</comment>
<dbReference type="STRING" id="173990.SAMN05660691_02803"/>
<evidence type="ECO:0000313" key="10">
    <source>
        <dbReference type="Proteomes" id="UP000199371"/>
    </source>
</evidence>
<dbReference type="Pfam" id="PF05036">
    <property type="entry name" value="SPOR"/>
    <property type="match status" value="1"/>
</dbReference>
<keyword evidence="4" id="KW-1003">Cell membrane</keyword>
<reference evidence="10" key="1">
    <citation type="submission" date="2016-10" db="EMBL/GenBank/DDBJ databases">
        <authorList>
            <person name="Varghese N."/>
            <person name="Submissions S."/>
        </authorList>
    </citation>
    <scope>NUCLEOTIDE SEQUENCE [LARGE SCALE GENOMIC DNA]</scope>
    <source>
        <strain evidence="10">DSM 17616</strain>
    </source>
</reference>
<dbReference type="PROSITE" id="PS51257">
    <property type="entry name" value="PROKAR_LIPOPROTEIN"/>
    <property type="match status" value="1"/>
</dbReference>
<accession>A0A1H6MUR4</accession>